<dbReference type="CDD" id="cd01288">
    <property type="entry name" value="FabZ"/>
    <property type="match status" value="1"/>
</dbReference>
<keyword evidence="3" id="KW-0456">Lyase</keyword>
<keyword evidence="2" id="KW-0963">Cytoplasm</keyword>
<evidence type="ECO:0008006" key="5">
    <source>
        <dbReference type="Google" id="ProtNLM"/>
    </source>
</evidence>
<dbReference type="AlphaFoldDB" id="X1VDI5"/>
<dbReference type="InterPro" id="IPR013114">
    <property type="entry name" value="FabA_FabZ"/>
</dbReference>
<organism evidence="4">
    <name type="scientific">marine sediment metagenome</name>
    <dbReference type="NCBI Taxonomy" id="412755"/>
    <lineage>
        <taxon>unclassified sequences</taxon>
        <taxon>metagenomes</taxon>
        <taxon>ecological metagenomes</taxon>
    </lineage>
</organism>
<name>X1VDI5_9ZZZZ</name>
<sequence>DAVTGIKNVTINEPFFQGHFPEDPVMPGVLIIEAMVQVGGFLLLNKLEETENKLLYFMMIDKVKFRKPVRPGDQLRSELKMKRFRKKLYVIEGKAYVNDEVVAEGEFTAMVVEKGKPLK</sequence>
<evidence type="ECO:0000313" key="4">
    <source>
        <dbReference type="EMBL" id="GAJ12011.1"/>
    </source>
</evidence>
<dbReference type="GO" id="GO:0005737">
    <property type="term" value="C:cytoplasm"/>
    <property type="evidence" value="ECO:0007669"/>
    <property type="project" value="UniProtKB-SubCell"/>
</dbReference>
<dbReference type="FunFam" id="3.10.129.10:FF:000001">
    <property type="entry name" value="3-hydroxyacyl-[acyl-carrier-protein] dehydratase FabZ"/>
    <property type="match status" value="1"/>
</dbReference>
<comment type="caution">
    <text evidence="4">The sequence shown here is derived from an EMBL/GenBank/DDBJ whole genome shotgun (WGS) entry which is preliminary data.</text>
</comment>
<dbReference type="PANTHER" id="PTHR30272">
    <property type="entry name" value="3-HYDROXYACYL-[ACYL-CARRIER-PROTEIN] DEHYDRATASE"/>
    <property type="match status" value="1"/>
</dbReference>
<dbReference type="EMBL" id="BARW01032323">
    <property type="protein sequence ID" value="GAJ12011.1"/>
    <property type="molecule type" value="Genomic_DNA"/>
</dbReference>
<dbReference type="PANTHER" id="PTHR30272:SF1">
    <property type="entry name" value="3-HYDROXYACYL-[ACYL-CARRIER-PROTEIN] DEHYDRATASE"/>
    <property type="match status" value="1"/>
</dbReference>
<proteinExistence type="predicted"/>
<evidence type="ECO:0000256" key="1">
    <source>
        <dbReference type="ARBA" id="ARBA00004496"/>
    </source>
</evidence>
<dbReference type="SUPFAM" id="SSF54637">
    <property type="entry name" value="Thioesterase/thiol ester dehydrase-isomerase"/>
    <property type="match status" value="1"/>
</dbReference>
<reference evidence="4" key="1">
    <citation type="journal article" date="2014" name="Front. Microbiol.">
        <title>High frequency of phylogenetically diverse reductive dehalogenase-homologous genes in deep subseafloor sedimentary metagenomes.</title>
        <authorList>
            <person name="Kawai M."/>
            <person name="Futagami T."/>
            <person name="Toyoda A."/>
            <person name="Takaki Y."/>
            <person name="Nishi S."/>
            <person name="Hori S."/>
            <person name="Arai W."/>
            <person name="Tsubouchi T."/>
            <person name="Morono Y."/>
            <person name="Uchiyama I."/>
            <person name="Ito T."/>
            <person name="Fujiyama A."/>
            <person name="Inagaki F."/>
            <person name="Takami H."/>
        </authorList>
    </citation>
    <scope>NUCLEOTIDE SEQUENCE</scope>
    <source>
        <strain evidence="4">Expedition CK06-06</strain>
    </source>
</reference>
<dbReference type="Pfam" id="PF07977">
    <property type="entry name" value="FabA"/>
    <property type="match status" value="1"/>
</dbReference>
<dbReference type="Gene3D" id="3.10.129.10">
    <property type="entry name" value="Hotdog Thioesterase"/>
    <property type="match status" value="1"/>
</dbReference>
<evidence type="ECO:0000256" key="3">
    <source>
        <dbReference type="ARBA" id="ARBA00023239"/>
    </source>
</evidence>
<gene>
    <name evidence="4" type="ORF">S12H4_51189</name>
</gene>
<feature type="non-terminal residue" evidence="4">
    <location>
        <position position="1"/>
    </location>
</feature>
<protein>
    <recommendedName>
        <fullName evidence="5">3-hydroxyacyl-[acyl-carrier-protein] dehydratase FabZ</fullName>
    </recommendedName>
</protein>
<comment type="subcellular location">
    <subcellularLocation>
        <location evidence="1">Cytoplasm</location>
    </subcellularLocation>
</comment>
<dbReference type="NCBIfam" id="NF000582">
    <property type="entry name" value="PRK00006.1"/>
    <property type="match status" value="1"/>
</dbReference>
<evidence type="ECO:0000256" key="2">
    <source>
        <dbReference type="ARBA" id="ARBA00022490"/>
    </source>
</evidence>
<dbReference type="InterPro" id="IPR029069">
    <property type="entry name" value="HotDog_dom_sf"/>
</dbReference>
<dbReference type="GO" id="GO:0016829">
    <property type="term" value="F:lyase activity"/>
    <property type="evidence" value="ECO:0007669"/>
    <property type="project" value="UniProtKB-KW"/>
</dbReference>
<accession>X1VDI5</accession>